<dbReference type="GO" id="GO:0000036">
    <property type="term" value="F:acyl carrier activity"/>
    <property type="evidence" value="ECO:0007669"/>
    <property type="project" value="UniProtKB-UniRule"/>
</dbReference>
<comment type="function">
    <text evidence="7">Carrier of the growing fatty acid chain in fatty acid biosynthesis.</text>
</comment>
<evidence type="ECO:0000256" key="5">
    <source>
        <dbReference type="ARBA" id="ARBA00023098"/>
    </source>
</evidence>
<dbReference type="InterPro" id="IPR009081">
    <property type="entry name" value="PP-bd_ACP"/>
</dbReference>
<dbReference type="HAMAP" id="MF_01217">
    <property type="entry name" value="Acyl_carrier"/>
    <property type="match status" value="1"/>
</dbReference>
<gene>
    <name evidence="7" type="primary">acpP</name>
    <name evidence="9" type="ORF">C8E03_101195</name>
    <name evidence="10" type="ORF">CG710_002795</name>
</gene>
<evidence type="ECO:0000256" key="7">
    <source>
        <dbReference type="HAMAP-Rule" id="MF_01217"/>
    </source>
</evidence>
<dbReference type="GO" id="GO:0016020">
    <property type="term" value="C:membrane"/>
    <property type="evidence" value="ECO:0007669"/>
    <property type="project" value="GOC"/>
</dbReference>
<reference evidence="9 12" key="2">
    <citation type="submission" date="2018-05" db="EMBL/GenBank/DDBJ databases">
        <title>Genomic Encyclopedia of Type Strains, Phase IV (KMG-IV): sequencing the most valuable type-strain genomes for metagenomic binning, comparative biology and taxonomic classification.</title>
        <authorList>
            <person name="Goeker M."/>
        </authorList>
    </citation>
    <scope>NUCLEOTIDE SEQUENCE [LARGE SCALE GENOMIC DNA]</scope>
    <source>
        <strain evidence="9 12">DSM 28816</strain>
    </source>
</reference>
<evidence type="ECO:0000256" key="3">
    <source>
        <dbReference type="ARBA" id="ARBA00022553"/>
    </source>
</evidence>
<evidence type="ECO:0000256" key="1">
    <source>
        <dbReference type="ARBA" id="ARBA00022450"/>
    </source>
</evidence>
<dbReference type="PANTHER" id="PTHR20863:SF76">
    <property type="entry name" value="CARRIER DOMAIN-CONTAINING PROTEIN"/>
    <property type="match status" value="1"/>
</dbReference>
<reference evidence="10" key="3">
    <citation type="submission" date="2018-07" db="EMBL/GenBank/DDBJ databases">
        <authorList>
            <person name="Quirk P.G."/>
            <person name="Krulwich T.A."/>
        </authorList>
    </citation>
    <scope>NUCLEOTIDE SEQUENCE</scope>
    <source>
        <strain evidence="10">CCRI-19302</strain>
    </source>
</reference>
<keyword evidence="2 7" id="KW-0444">Lipid biosynthesis</keyword>
<dbReference type="InterPro" id="IPR003231">
    <property type="entry name" value="ACP"/>
</dbReference>
<accession>A0A255ILD1</accession>
<comment type="subcellular location">
    <subcellularLocation>
        <location evidence="7">Cytoplasm</location>
    </subcellularLocation>
</comment>
<proteinExistence type="inferred from homology"/>
<keyword evidence="3 7" id="KW-0597">Phosphoprotein</keyword>
<comment type="PTM">
    <text evidence="7">4'-phosphopantetheine is transferred from CoA to a specific serine of apo-ACP by AcpS. This modification is essential for activity because fatty acids are bound in thioester linkage to the sulfhydryl of the prosthetic group.</text>
</comment>
<keyword evidence="5 7" id="KW-0443">Lipid metabolism</keyword>
<keyword evidence="4 7" id="KW-0276">Fatty acid metabolism</keyword>
<evidence type="ECO:0000313" key="11">
    <source>
        <dbReference type="Proteomes" id="UP000216411"/>
    </source>
</evidence>
<dbReference type="Pfam" id="PF00550">
    <property type="entry name" value="PP-binding"/>
    <property type="match status" value="1"/>
</dbReference>
<dbReference type="RefSeq" id="WP_094376746.1">
    <property type="nucleotide sequence ID" value="NZ_NOKA02000002.1"/>
</dbReference>
<evidence type="ECO:0000313" key="10">
    <source>
        <dbReference type="EMBL" id="RDY32880.1"/>
    </source>
</evidence>
<dbReference type="PROSITE" id="PS50075">
    <property type="entry name" value="CARRIER"/>
    <property type="match status" value="1"/>
</dbReference>
<dbReference type="EMBL" id="NOKA02000002">
    <property type="protein sequence ID" value="RDY32880.1"/>
    <property type="molecule type" value="Genomic_DNA"/>
</dbReference>
<feature type="modified residue" description="O-(pantetheine 4'-phosphoryl)serine" evidence="7">
    <location>
        <position position="36"/>
    </location>
</feature>
<keyword evidence="11" id="KW-1185">Reference proteome</keyword>
<dbReference type="Proteomes" id="UP000247523">
    <property type="component" value="Unassembled WGS sequence"/>
</dbReference>
<dbReference type="GO" id="GO:0009245">
    <property type="term" value="P:lipid A biosynthetic process"/>
    <property type="evidence" value="ECO:0007669"/>
    <property type="project" value="TreeGrafter"/>
</dbReference>
<dbReference type="PROSITE" id="PS00012">
    <property type="entry name" value="PHOSPHOPANTETHEINE"/>
    <property type="match status" value="1"/>
</dbReference>
<dbReference type="InterPro" id="IPR006162">
    <property type="entry name" value="Ppantetheine_attach_site"/>
</dbReference>
<feature type="domain" description="Carrier" evidence="8">
    <location>
        <begin position="1"/>
        <end position="76"/>
    </location>
</feature>
<dbReference type="PANTHER" id="PTHR20863">
    <property type="entry name" value="ACYL CARRIER PROTEIN"/>
    <property type="match status" value="1"/>
</dbReference>
<evidence type="ECO:0000313" key="12">
    <source>
        <dbReference type="Proteomes" id="UP000247523"/>
    </source>
</evidence>
<dbReference type="GO" id="GO:0005829">
    <property type="term" value="C:cytosol"/>
    <property type="evidence" value="ECO:0007669"/>
    <property type="project" value="TreeGrafter"/>
</dbReference>
<dbReference type="UniPathway" id="UPA00094"/>
<dbReference type="GO" id="GO:0000035">
    <property type="term" value="F:acyl binding"/>
    <property type="evidence" value="ECO:0007669"/>
    <property type="project" value="TreeGrafter"/>
</dbReference>
<protein>
    <recommendedName>
        <fullName evidence="7">Acyl carrier protein</fullName>
        <shortName evidence="7">ACP</shortName>
    </recommendedName>
</protein>
<dbReference type="SUPFAM" id="SSF47336">
    <property type="entry name" value="ACP-like"/>
    <property type="match status" value="1"/>
</dbReference>
<reference evidence="10 11" key="1">
    <citation type="journal article" date="2017" name="Genome Announc.">
        <title>Draft Genome Sequence of a Sporulating and Motile Strain of Lachnotalea glycerini Isolated from Water in Quebec City, Canada.</title>
        <authorList>
            <person name="Maheux A.F."/>
            <person name="Boudreau D.K."/>
            <person name="Berube E."/>
            <person name="Boissinot M."/>
            <person name="Raymond F."/>
            <person name="Brodeur S."/>
            <person name="Corbeil J."/>
            <person name="Isabel S."/>
            <person name="Omar R.F."/>
            <person name="Bergeron M.G."/>
        </authorList>
    </citation>
    <scope>NUCLEOTIDE SEQUENCE [LARGE SCALE GENOMIC DNA]</scope>
    <source>
        <strain evidence="10 11">CCRI-19302</strain>
    </source>
</reference>
<comment type="caution">
    <text evidence="9">The sequence shown here is derived from an EMBL/GenBank/DDBJ whole genome shotgun (WGS) entry which is preliminary data.</text>
</comment>
<dbReference type="AlphaFoldDB" id="A0A255ILD1"/>
<dbReference type="Proteomes" id="UP000216411">
    <property type="component" value="Unassembled WGS sequence"/>
</dbReference>
<evidence type="ECO:0000256" key="2">
    <source>
        <dbReference type="ARBA" id="ARBA00022516"/>
    </source>
</evidence>
<comment type="pathway">
    <text evidence="7">Lipid metabolism; fatty acid biosynthesis.</text>
</comment>
<organism evidence="9 12">
    <name type="scientific">Lachnotalea glycerini</name>
    <dbReference type="NCBI Taxonomy" id="1763509"/>
    <lineage>
        <taxon>Bacteria</taxon>
        <taxon>Bacillati</taxon>
        <taxon>Bacillota</taxon>
        <taxon>Clostridia</taxon>
        <taxon>Lachnospirales</taxon>
        <taxon>Lachnospiraceae</taxon>
        <taxon>Lachnotalea</taxon>
    </lineage>
</organism>
<sequence>MNIEKEIKGIISEIVGIAEDKIDTKASFQDDYGLDSLRALEILAAVENKFGIVIDPEKLSEMVNVDNVVRIAKEYINV</sequence>
<comment type="similarity">
    <text evidence="7">Belongs to the acyl carrier protein (ACP) family.</text>
</comment>
<evidence type="ECO:0000259" key="8">
    <source>
        <dbReference type="PROSITE" id="PS50075"/>
    </source>
</evidence>
<dbReference type="OrthoDB" id="9804551at2"/>
<dbReference type="InterPro" id="IPR036736">
    <property type="entry name" value="ACP-like_sf"/>
</dbReference>
<dbReference type="EMBL" id="QICS01000001">
    <property type="protein sequence ID" value="PXV95566.1"/>
    <property type="molecule type" value="Genomic_DNA"/>
</dbReference>
<keyword evidence="6 7" id="KW-0275">Fatty acid biosynthesis</keyword>
<keyword evidence="7" id="KW-0963">Cytoplasm</keyword>
<evidence type="ECO:0000256" key="4">
    <source>
        <dbReference type="ARBA" id="ARBA00022832"/>
    </source>
</evidence>
<evidence type="ECO:0000313" key="9">
    <source>
        <dbReference type="EMBL" id="PXV95566.1"/>
    </source>
</evidence>
<evidence type="ECO:0000256" key="6">
    <source>
        <dbReference type="ARBA" id="ARBA00023160"/>
    </source>
</evidence>
<dbReference type="Gene3D" id="1.10.1200.10">
    <property type="entry name" value="ACP-like"/>
    <property type="match status" value="1"/>
</dbReference>
<name>A0A255ILD1_9FIRM</name>
<keyword evidence="1 7" id="KW-0596">Phosphopantetheine</keyword>